<keyword evidence="1" id="KW-0479">Metal-binding</keyword>
<name>A0A1M5YM65_9FIRM</name>
<accession>A0A1M5YM65</accession>
<dbReference type="CDD" id="cd19096">
    <property type="entry name" value="AKR_Fe-S_oxidoreductase"/>
    <property type="match status" value="1"/>
</dbReference>
<dbReference type="OrthoDB" id="9773828at2"/>
<dbReference type="SUPFAM" id="SSF51430">
    <property type="entry name" value="NAD(P)-linked oxidoreductase"/>
    <property type="match status" value="1"/>
</dbReference>
<dbReference type="PROSITE" id="PS00198">
    <property type="entry name" value="4FE4S_FER_1"/>
    <property type="match status" value="1"/>
</dbReference>
<evidence type="ECO:0000256" key="1">
    <source>
        <dbReference type="ARBA" id="ARBA00022723"/>
    </source>
</evidence>
<dbReference type="InterPro" id="IPR023210">
    <property type="entry name" value="NADP_OxRdtase_dom"/>
</dbReference>
<dbReference type="AlphaFoldDB" id="A0A1M5YM65"/>
<proteinExistence type="predicted"/>
<dbReference type="InterPro" id="IPR017900">
    <property type="entry name" value="4Fe4S_Fe_S_CS"/>
</dbReference>
<dbReference type="EMBL" id="FQXV01000009">
    <property type="protein sequence ID" value="SHI13008.1"/>
    <property type="molecule type" value="Genomic_DNA"/>
</dbReference>
<evidence type="ECO:0000313" key="6">
    <source>
        <dbReference type="Proteomes" id="UP000183995"/>
    </source>
</evidence>
<dbReference type="STRING" id="1123282.SAMN02745823_02644"/>
<dbReference type="GO" id="GO:0046872">
    <property type="term" value="F:metal ion binding"/>
    <property type="evidence" value="ECO:0007669"/>
    <property type="project" value="UniProtKB-KW"/>
</dbReference>
<keyword evidence="2" id="KW-0408">Iron</keyword>
<dbReference type="Pfam" id="PF00248">
    <property type="entry name" value="Aldo_ket_red"/>
    <property type="match status" value="1"/>
</dbReference>
<dbReference type="PANTHER" id="PTHR43312:SF2">
    <property type="entry name" value="OXIDOREDUCTASE"/>
    <property type="match status" value="1"/>
</dbReference>
<gene>
    <name evidence="5" type="ORF">SAMN02745823_02644</name>
</gene>
<dbReference type="SUPFAM" id="SSF46548">
    <property type="entry name" value="alpha-helical ferredoxin"/>
    <property type="match status" value="1"/>
</dbReference>
<dbReference type="InterPro" id="IPR053135">
    <property type="entry name" value="AKR2_Oxidoreductase"/>
</dbReference>
<dbReference type="Proteomes" id="UP000183995">
    <property type="component" value="Unassembled WGS sequence"/>
</dbReference>
<keyword evidence="3" id="KW-0411">Iron-sulfur</keyword>
<protein>
    <recommendedName>
        <fullName evidence="4">4Fe-4S ferredoxin-type domain-containing protein</fullName>
    </recommendedName>
</protein>
<dbReference type="RefSeq" id="WP_073079785.1">
    <property type="nucleotide sequence ID" value="NZ_FQXV01000009.1"/>
</dbReference>
<dbReference type="InterPro" id="IPR017896">
    <property type="entry name" value="4Fe4S_Fe-S-bd"/>
</dbReference>
<evidence type="ECO:0000256" key="2">
    <source>
        <dbReference type="ARBA" id="ARBA00023004"/>
    </source>
</evidence>
<reference evidence="5 6" key="1">
    <citation type="submission" date="2016-11" db="EMBL/GenBank/DDBJ databases">
        <authorList>
            <person name="Jaros S."/>
            <person name="Januszkiewicz K."/>
            <person name="Wedrychowicz H."/>
        </authorList>
    </citation>
    <scope>NUCLEOTIDE SEQUENCE [LARGE SCALE GENOMIC DNA]</scope>
    <source>
        <strain evidence="5 6">DSM 10068</strain>
    </source>
</reference>
<feature type="domain" description="4Fe-4S ferredoxin-type" evidence="4">
    <location>
        <begin position="330"/>
        <end position="359"/>
    </location>
</feature>
<evidence type="ECO:0000259" key="4">
    <source>
        <dbReference type="PROSITE" id="PS51379"/>
    </source>
</evidence>
<dbReference type="Pfam" id="PF13187">
    <property type="entry name" value="Fer4_9"/>
    <property type="match status" value="1"/>
</dbReference>
<organism evidence="5 6">
    <name type="scientific">Sporobacter termitidis DSM 10068</name>
    <dbReference type="NCBI Taxonomy" id="1123282"/>
    <lineage>
        <taxon>Bacteria</taxon>
        <taxon>Bacillati</taxon>
        <taxon>Bacillota</taxon>
        <taxon>Clostridia</taxon>
        <taxon>Eubacteriales</taxon>
        <taxon>Oscillospiraceae</taxon>
        <taxon>Sporobacter</taxon>
    </lineage>
</organism>
<dbReference type="PROSITE" id="PS51379">
    <property type="entry name" value="4FE4S_FER_2"/>
    <property type="match status" value="1"/>
</dbReference>
<evidence type="ECO:0000256" key="3">
    <source>
        <dbReference type="ARBA" id="ARBA00023014"/>
    </source>
</evidence>
<dbReference type="Gene3D" id="3.20.20.100">
    <property type="entry name" value="NADP-dependent oxidoreductase domain"/>
    <property type="match status" value="1"/>
</dbReference>
<sequence length="369" mass="42076">MQYTQYGRTGLKASRFGLGCMRFPPDEREAVSTVRYAIDHGVNYLDTAYVYKDSEATTGKALKGGYREKIYLATKSPIWNIEKYEDFEKYLDEQLLRLGTDYIDVYLLHNLFPGNWEKVKKYDGLKFLDRMIEKGKIRHKAFSIHSTTAAFREIVDAFSWEMCQLQLNILDAYNQVGVEGLHYAAEKGLATVIMEPLRGGYLINNTPREVAELIDAYPDKRPLVEWCFRWLYNMPEVSVILSGTSSLEQLKDNLRIFESAESGCMSAGDQALIVKIRETFEAKRSIGCTGCRYCMPCPKNVSIPEIFKLYNNYQLLGSHPIDKFVYQRSYVSEGQGADQCASCGACMRHCPQSLKIPELLGQVHAELSK</sequence>
<keyword evidence="6" id="KW-1185">Reference proteome</keyword>
<dbReference type="InterPro" id="IPR036812">
    <property type="entry name" value="NAD(P)_OxRdtase_dom_sf"/>
</dbReference>
<dbReference type="GO" id="GO:0051536">
    <property type="term" value="F:iron-sulfur cluster binding"/>
    <property type="evidence" value="ECO:0007669"/>
    <property type="project" value="UniProtKB-KW"/>
</dbReference>
<evidence type="ECO:0000313" key="5">
    <source>
        <dbReference type="EMBL" id="SHI13008.1"/>
    </source>
</evidence>
<dbReference type="PANTHER" id="PTHR43312">
    <property type="entry name" value="D-THREO-ALDOSE 1-DEHYDROGENASE"/>
    <property type="match status" value="1"/>
</dbReference>